<proteinExistence type="predicted"/>
<gene>
    <name evidence="1" type="ORF">CTZ28_35400</name>
</gene>
<sequence length="70" mass="7324">MIELPDLPESITHEQARAALAVLGLLGSVRSIELDCMDGLTVGLLAQDAEGRKVKVGNGPALITVQIPFA</sequence>
<organism evidence="1 2">
    <name type="scientific">Streptomyces shenzhenensis</name>
    <dbReference type="NCBI Taxonomy" id="943815"/>
    <lineage>
        <taxon>Bacteria</taxon>
        <taxon>Bacillati</taxon>
        <taxon>Actinomycetota</taxon>
        <taxon>Actinomycetes</taxon>
        <taxon>Kitasatosporales</taxon>
        <taxon>Streptomycetaceae</taxon>
        <taxon>Streptomyces</taxon>
    </lineage>
</organism>
<dbReference type="Proteomes" id="UP000270471">
    <property type="component" value="Unassembled WGS sequence"/>
</dbReference>
<reference evidence="1 2" key="1">
    <citation type="submission" date="2017-11" db="EMBL/GenBank/DDBJ databases">
        <title>Draft genome of actinobacteria isolated from guarana (Paullinia cupana (Mart.) Ducke.</title>
        <authorList>
            <person name="Siqueira K.A."/>
            <person name="Liotti R.G."/>
            <person name="Mendes T.A.O."/>
            <person name="Soares M.A."/>
        </authorList>
    </citation>
    <scope>NUCLEOTIDE SEQUENCE [LARGE SCALE GENOMIC DNA]</scope>
    <source>
        <strain evidence="1 2">193</strain>
    </source>
</reference>
<comment type="caution">
    <text evidence="1">The sequence shown here is derived from an EMBL/GenBank/DDBJ whole genome shotgun (WGS) entry which is preliminary data.</text>
</comment>
<protein>
    <submittedName>
        <fullName evidence="1">Uncharacterized protein</fullName>
    </submittedName>
</protein>
<accession>A0A3M0I5A6</accession>
<name>A0A3M0I5A6_9ACTN</name>
<dbReference type="EMBL" id="PENI01000032">
    <property type="protein sequence ID" value="RMB81289.1"/>
    <property type="molecule type" value="Genomic_DNA"/>
</dbReference>
<dbReference type="RefSeq" id="WP_121893871.1">
    <property type="nucleotide sequence ID" value="NZ_PENI01000032.1"/>
</dbReference>
<evidence type="ECO:0000313" key="1">
    <source>
        <dbReference type="EMBL" id="RMB81289.1"/>
    </source>
</evidence>
<keyword evidence="2" id="KW-1185">Reference proteome</keyword>
<evidence type="ECO:0000313" key="2">
    <source>
        <dbReference type="Proteomes" id="UP000270471"/>
    </source>
</evidence>
<dbReference type="AlphaFoldDB" id="A0A3M0I5A6"/>